<protein>
    <submittedName>
        <fullName evidence="5">TlyA family RNA methyltransferase</fullName>
    </submittedName>
</protein>
<dbReference type="SUPFAM" id="SSF53335">
    <property type="entry name" value="S-adenosyl-L-methionine-dependent methyltransferases"/>
    <property type="match status" value="1"/>
</dbReference>
<evidence type="ECO:0000259" key="4">
    <source>
        <dbReference type="SMART" id="SM00363"/>
    </source>
</evidence>
<dbReference type="CDD" id="cd02440">
    <property type="entry name" value="AdoMet_MTases"/>
    <property type="match status" value="1"/>
</dbReference>
<comment type="similarity">
    <text evidence="2">Belongs to the TlyA family.</text>
</comment>
<dbReference type="InterPro" id="IPR002877">
    <property type="entry name" value="RNA_MeTrfase_FtsJ_dom"/>
</dbReference>
<dbReference type="SMART" id="SM00363">
    <property type="entry name" value="S4"/>
    <property type="match status" value="1"/>
</dbReference>
<dbReference type="EMBL" id="JASNVP010000017">
    <property type="protein sequence ID" value="MDK4327104.1"/>
    <property type="molecule type" value="Genomic_DNA"/>
</dbReference>
<accession>A0AAP4BV75</accession>
<dbReference type="CDD" id="cd00165">
    <property type="entry name" value="S4"/>
    <property type="match status" value="1"/>
</dbReference>
<dbReference type="InterPro" id="IPR004538">
    <property type="entry name" value="Hemolysin_A/TlyA"/>
</dbReference>
<evidence type="ECO:0000313" key="5">
    <source>
        <dbReference type="EMBL" id="MDK4327104.1"/>
    </source>
</evidence>
<proteinExistence type="inferred from homology"/>
<dbReference type="SUPFAM" id="SSF55174">
    <property type="entry name" value="Alpha-L RNA-binding motif"/>
    <property type="match status" value="1"/>
</dbReference>
<sequence>MQHVHNPPRKRLDAFLVGKMLARSREHAVTLIKDGVVTVDGSVARKPSLPVTDEAHVLVNASSEREWASRGAYKLLGALEQFEPEGMNLAGKRVLDAGASTGGFTDVCLHRGASEVVAVDVGREQLIPRLRHHSQVLVRERTNLRHVTTEDTNGYCDAMVGDLSFISWRLVLPAINGVLADGADLLPMVKPQFEVGKQRLGNRGVVRSAALREEVTREIAEFAAQLGLSTLGAGASRLPGPSGNVEYFLWLKKDGGAQMPSSHTLHELIHKAVEEGPQ</sequence>
<dbReference type="Pfam" id="PF01728">
    <property type="entry name" value="FtsJ"/>
    <property type="match status" value="1"/>
</dbReference>
<keyword evidence="5" id="KW-0489">Methyltransferase</keyword>
<feature type="domain" description="RNA-binding S4" evidence="4">
    <location>
        <begin position="10"/>
        <end position="72"/>
    </location>
</feature>
<keyword evidence="1 3" id="KW-0694">RNA-binding</keyword>
<dbReference type="PANTHER" id="PTHR32319:SF0">
    <property type="entry name" value="BACTERIAL HEMOLYSIN-LIKE PROTEIN"/>
    <property type="match status" value="1"/>
</dbReference>
<evidence type="ECO:0000256" key="1">
    <source>
        <dbReference type="ARBA" id="ARBA00022884"/>
    </source>
</evidence>
<dbReference type="GO" id="GO:0008168">
    <property type="term" value="F:methyltransferase activity"/>
    <property type="evidence" value="ECO:0007669"/>
    <property type="project" value="UniProtKB-KW"/>
</dbReference>
<dbReference type="RefSeq" id="WP_126843806.1">
    <property type="nucleotide sequence ID" value="NZ_JASNVP010000017.1"/>
</dbReference>
<keyword evidence="5" id="KW-0808">Transferase</keyword>
<dbReference type="InterPro" id="IPR036986">
    <property type="entry name" value="S4_RNA-bd_sf"/>
</dbReference>
<dbReference type="Proteomes" id="UP001226160">
    <property type="component" value="Unassembled WGS sequence"/>
</dbReference>
<dbReference type="GO" id="GO:0032259">
    <property type="term" value="P:methylation"/>
    <property type="evidence" value="ECO:0007669"/>
    <property type="project" value="UniProtKB-KW"/>
</dbReference>
<dbReference type="InterPro" id="IPR002942">
    <property type="entry name" value="S4_RNA-bd"/>
</dbReference>
<evidence type="ECO:0000313" key="6">
    <source>
        <dbReference type="Proteomes" id="UP001226160"/>
    </source>
</evidence>
<dbReference type="Gene3D" id="3.40.50.150">
    <property type="entry name" value="Vaccinia Virus protein VP39"/>
    <property type="match status" value="1"/>
</dbReference>
<dbReference type="PANTHER" id="PTHR32319">
    <property type="entry name" value="BACTERIAL HEMOLYSIN-LIKE PROTEIN"/>
    <property type="match status" value="1"/>
</dbReference>
<evidence type="ECO:0000256" key="3">
    <source>
        <dbReference type="PROSITE-ProRule" id="PRU00182"/>
    </source>
</evidence>
<gene>
    <name evidence="5" type="ORF">QPX54_11400</name>
</gene>
<dbReference type="PROSITE" id="PS50889">
    <property type="entry name" value="S4"/>
    <property type="match status" value="1"/>
</dbReference>
<dbReference type="InterPro" id="IPR047048">
    <property type="entry name" value="TlyA"/>
</dbReference>
<dbReference type="GO" id="GO:0003723">
    <property type="term" value="F:RNA binding"/>
    <property type="evidence" value="ECO:0007669"/>
    <property type="project" value="UniProtKB-KW"/>
</dbReference>
<dbReference type="Gene3D" id="3.10.290.10">
    <property type="entry name" value="RNA-binding S4 domain"/>
    <property type="match status" value="1"/>
</dbReference>
<evidence type="ECO:0000256" key="2">
    <source>
        <dbReference type="ARBA" id="ARBA00029460"/>
    </source>
</evidence>
<name>A0AAP4BV75_9CORY</name>
<dbReference type="PIRSF" id="PIRSF005578">
    <property type="entry name" value="TlyA"/>
    <property type="match status" value="1"/>
</dbReference>
<dbReference type="Pfam" id="PF01479">
    <property type="entry name" value="S4"/>
    <property type="match status" value="1"/>
</dbReference>
<comment type="caution">
    <text evidence="5">The sequence shown here is derived from an EMBL/GenBank/DDBJ whole genome shotgun (WGS) entry which is preliminary data.</text>
</comment>
<organism evidence="5 6">
    <name type="scientific">Corynebacterium propinquum</name>
    <dbReference type="NCBI Taxonomy" id="43769"/>
    <lineage>
        <taxon>Bacteria</taxon>
        <taxon>Bacillati</taxon>
        <taxon>Actinomycetota</taxon>
        <taxon>Actinomycetes</taxon>
        <taxon>Mycobacteriales</taxon>
        <taxon>Corynebacteriaceae</taxon>
        <taxon>Corynebacterium</taxon>
    </lineage>
</organism>
<dbReference type="AlphaFoldDB" id="A0AAP4BV75"/>
<reference evidence="5" key="1">
    <citation type="submission" date="2023-05" db="EMBL/GenBank/DDBJ databases">
        <title>Metabolic capabilities are highly conserved among human nasal-associated Corynebacterium species in pangenomic analyses.</title>
        <authorList>
            <person name="Tran T.H."/>
            <person name="Roberts A.Q."/>
            <person name="Escapa I.F."/>
            <person name="Gao W."/>
            <person name="Conlan S."/>
            <person name="Kong H."/>
            <person name="Segre J.A."/>
            <person name="Kelly M.S."/>
            <person name="Lemon K.P."/>
        </authorList>
    </citation>
    <scope>NUCLEOTIDE SEQUENCE</scope>
    <source>
        <strain evidence="5">KPL2654</strain>
    </source>
</reference>
<dbReference type="InterPro" id="IPR029063">
    <property type="entry name" value="SAM-dependent_MTases_sf"/>
</dbReference>